<evidence type="ECO:0000313" key="2">
    <source>
        <dbReference type="EMBL" id="CAB4128969.1"/>
    </source>
</evidence>
<sequence length="101" mass="11630">MARKRKITTPCLNDTWVYSTEIEINGRKVVQGTELKIKGERGRFLFHHHVDTGEATWVDVFSKTGAHRFFYPERIQVVHVKNKTDTNLAKLHKAKKVAAKA</sequence>
<dbReference type="InterPro" id="IPR055670">
    <property type="entry name" value="DUF7246"/>
</dbReference>
<feature type="domain" description="DUF7246" evidence="1">
    <location>
        <begin position="3"/>
        <end position="89"/>
    </location>
</feature>
<name>A0A6J5LB00_9CAUD</name>
<proteinExistence type="predicted"/>
<protein>
    <recommendedName>
        <fullName evidence="1">DUF7246 domain-containing protein</fullName>
    </recommendedName>
</protein>
<reference evidence="2" key="1">
    <citation type="submission" date="2020-04" db="EMBL/GenBank/DDBJ databases">
        <authorList>
            <person name="Chiriac C."/>
            <person name="Salcher M."/>
            <person name="Ghai R."/>
            <person name="Kavagutti S V."/>
        </authorList>
    </citation>
    <scope>NUCLEOTIDE SEQUENCE</scope>
</reference>
<evidence type="ECO:0000259" key="1">
    <source>
        <dbReference type="Pfam" id="PF23904"/>
    </source>
</evidence>
<gene>
    <name evidence="2" type="ORF">UFOVP111_119</name>
</gene>
<organism evidence="2">
    <name type="scientific">uncultured Caudovirales phage</name>
    <dbReference type="NCBI Taxonomy" id="2100421"/>
    <lineage>
        <taxon>Viruses</taxon>
        <taxon>Duplodnaviria</taxon>
        <taxon>Heunggongvirae</taxon>
        <taxon>Uroviricota</taxon>
        <taxon>Caudoviricetes</taxon>
        <taxon>Peduoviridae</taxon>
        <taxon>Maltschvirus</taxon>
        <taxon>Maltschvirus maltsch</taxon>
    </lineage>
</organism>
<dbReference type="EMBL" id="LR796226">
    <property type="protein sequence ID" value="CAB4128969.1"/>
    <property type="molecule type" value="Genomic_DNA"/>
</dbReference>
<dbReference type="Pfam" id="PF23904">
    <property type="entry name" value="DUF7246"/>
    <property type="match status" value="1"/>
</dbReference>
<accession>A0A6J5LB00</accession>